<gene>
    <name evidence="13" type="ORF">DGAL_LOCUS16724</name>
</gene>
<comment type="function">
    <text evidence="11">FAD-dependent monooxygenase required for two non-consecutive steps during ubiquinone biosynthesis. Required for the C5-ring hydroxylation during ubiquinone biosynthesis by catalyzing the hydroxylation of 4-hydroxy-3-(all-trans-polyprenyl)benzoic acid to 3,4-dihydroxy-5-(all-trans-polyprenyl)benzoic acid. Also acts downstream of coq4, for the C1-hydroxylation during ubiquinone biosynthesis by catalyzing the hydroxylation of 2-methoxy-6-(all-trans-polyprenyl)phenol to 2-methoxy-6-(all-trans-polyprenyl)benzene-1,4-diol. The electrons required for the hydroxylation reaction are funneled indirectly to coq6 from NADPH via a ferredoxin/ferredoxin reductase system.</text>
</comment>
<keyword evidence="8 11" id="KW-0503">Monooxygenase</keyword>
<reference evidence="13" key="1">
    <citation type="submission" date="2021-11" db="EMBL/GenBank/DDBJ databases">
        <authorList>
            <person name="Schell T."/>
        </authorList>
    </citation>
    <scope>NUCLEOTIDE SEQUENCE</scope>
    <source>
        <strain evidence="13">M5</strain>
    </source>
</reference>
<evidence type="ECO:0000256" key="10">
    <source>
        <dbReference type="ARBA" id="ARBA00023136"/>
    </source>
</evidence>
<comment type="caution">
    <text evidence="13">The sequence shown here is derived from an EMBL/GenBank/DDBJ whole genome shotgun (WGS) entry which is preliminary data.</text>
</comment>
<comment type="similarity">
    <text evidence="2 11">Belongs to the UbiH/COQ6 family.</text>
</comment>
<dbReference type="InterPro" id="IPR002938">
    <property type="entry name" value="FAD-bd"/>
</dbReference>
<keyword evidence="6 11" id="KW-0274">FAD</keyword>
<comment type="catalytic activity">
    <reaction evidence="11">
        <text>a 4-hydroxy-3-(all-trans-polyprenyl)benzoate + 2 reduced [2Fe-2S]-[ferredoxin] + O2 + 2 H(+) = a 3,4-dihydroxy-5-(all-trans-polyprenyl)benzoate + 2 oxidized [2Fe-2S]-[ferredoxin] + H2O</text>
        <dbReference type="Rhea" id="RHEA:81195"/>
        <dbReference type="Rhea" id="RHEA-COMP:9514"/>
        <dbReference type="Rhea" id="RHEA-COMP:10000"/>
        <dbReference type="Rhea" id="RHEA-COMP:10001"/>
        <dbReference type="Rhea" id="RHEA-COMP:10930"/>
        <dbReference type="ChEBI" id="CHEBI:15377"/>
        <dbReference type="ChEBI" id="CHEBI:15378"/>
        <dbReference type="ChEBI" id="CHEBI:15379"/>
        <dbReference type="ChEBI" id="CHEBI:33737"/>
        <dbReference type="ChEBI" id="CHEBI:33738"/>
        <dbReference type="ChEBI" id="CHEBI:64694"/>
        <dbReference type="ChEBI" id="CHEBI:78396"/>
        <dbReference type="EC" id="1.14.15.45"/>
    </reaction>
</comment>
<dbReference type="UniPathway" id="UPA00232"/>
<dbReference type="PRINTS" id="PR00420">
    <property type="entry name" value="RNGMNOXGNASE"/>
</dbReference>
<comment type="pathway">
    <text evidence="11">Cofactor biosynthesis; ubiquinone biosynthesis.</text>
</comment>
<dbReference type="InterPro" id="IPR051205">
    <property type="entry name" value="UbiH/COQ6_monooxygenase"/>
</dbReference>
<dbReference type="Gene3D" id="3.50.50.60">
    <property type="entry name" value="FAD/NAD(P)-binding domain"/>
    <property type="match status" value="2"/>
</dbReference>
<dbReference type="InterPro" id="IPR018168">
    <property type="entry name" value="Ubi_Hdrlase_CS"/>
</dbReference>
<evidence type="ECO:0000256" key="7">
    <source>
        <dbReference type="ARBA" id="ARBA00023002"/>
    </source>
</evidence>
<evidence type="ECO:0000256" key="11">
    <source>
        <dbReference type="HAMAP-Rule" id="MF_03193"/>
    </source>
</evidence>
<dbReference type="HAMAP" id="MF_03193">
    <property type="entry name" value="COQ6_monooxygenase"/>
    <property type="match status" value="1"/>
</dbReference>
<evidence type="ECO:0000256" key="5">
    <source>
        <dbReference type="ARBA" id="ARBA00022792"/>
    </source>
</evidence>
<dbReference type="GO" id="GO:0031314">
    <property type="term" value="C:extrinsic component of mitochondrial inner membrane"/>
    <property type="evidence" value="ECO:0007669"/>
    <property type="project" value="UniProtKB-UniRule"/>
</dbReference>
<keyword evidence="7 11" id="KW-0560">Oxidoreductase</keyword>
<evidence type="ECO:0000256" key="6">
    <source>
        <dbReference type="ARBA" id="ARBA00022827"/>
    </source>
</evidence>
<sequence length="422" mass="46979">MYFVEMKRFSLLSKYACWRSNYSTASRSDHYDIIISGGGMVGFAMACCLGKSDCLASKKILLLESSSQKQLTLASYNARVSALNHGSKSLLESLGVWQHIEKTRFASIKKMQVWDACSDAAITFWKNRFKLPQNDDELVQVTLEDGSCLTTDLIIGADGYNSGLRQNMKSQYISFDYNQMAVVATLRISECAENITAWQRFLPTGPIALLPLNNELSSLVWSTDKITAKCLLDLPPDIFCDRVNQALWNNEFRNLGVHNVSERIFQMLKIFRINSTEENANDTRQLPPSVVEIQGRQAAFPLSFGHSVDYISNKAVLIGDAAHRIHPLAGQGVNLGFGDVVALNDVICEAVNNGADHGSYLYLKQYQSNRQLHNLPVMATVHGLHFLYSTTWAPIVMLRSTGLNVFDSLSSVKSLITKKASI</sequence>
<dbReference type="AlphaFoldDB" id="A0A8J2S3X3"/>
<evidence type="ECO:0000313" key="14">
    <source>
        <dbReference type="Proteomes" id="UP000789390"/>
    </source>
</evidence>
<evidence type="ECO:0000256" key="4">
    <source>
        <dbReference type="ARBA" id="ARBA00022688"/>
    </source>
</evidence>
<keyword evidence="5 11" id="KW-0999">Mitochondrion inner membrane</keyword>
<comment type="subcellular location">
    <subcellularLocation>
        <location evidence="11">Mitochondrion inner membrane</location>
        <topology evidence="11">Peripheral membrane protein</topology>
        <orientation evidence="11">Matrix side</orientation>
    </subcellularLocation>
</comment>
<dbReference type="GO" id="GO:0106364">
    <property type="term" value="F:4-hydroxy-3-all-trans-polyprenylbenzoate oxygenase activity"/>
    <property type="evidence" value="ECO:0007669"/>
    <property type="project" value="UniProtKB-EC"/>
</dbReference>
<dbReference type="PANTHER" id="PTHR43876">
    <property type="entry name" value="UBIQUINONE BIOSYNTHESIS MONOOXYGENASE COQ6, MITOCHONDRIAL"/>
    <property type="match status" value="1"/>
</dbReference>
<dbReference type="PANTHER" id="PTHR43876:SF7">
    <property type="entry name" value="UBIQUINONE BIOSYNTHESIS MONOOXYGENASE COQ6, MITOCHONDRIAL"/>
    <property type="match status" value="1"/>
</dbReference>
<dbReference type="Proteomes" id="UP000789390">
    <property type="component" value="Unassembled WGS sequence"/>
</dbReference>
<proteinExistence type="inferred from homology"/>
<keyword evidence="3 11" id="KW-0285">Flavoprotein</keyword>
<evidence type="ECO:0000256" key="3">
    <source>
        <dbReference type="ARBA" id="ARBA00022630"/>
    </source>
</evidence>
<dbReference type="GO" id="GO:0120538">
    <property type="term" value="F:2-methoxy-6-polyprenolphenol 4-hydroxylase activity"/>
    <property type="evidence" value="ECO:0007669"/>
    <property type="project" value="UniProtKB-EC"/>
</dbReference>
<name>A0A8J2S3X3_9CRUS</name>
<dbReference type="EMBL" id="CAKKLH010000334">
    <property type="protein sequence ID" value="CAH0112925.1"/>
    <property type="molecule type" value="Genomic_DNA"/>
</dbReference>
<dbReference type="Pfam" id="PF01494">
    <property type="entry name" value="FAD_binding_3"/>
    <property type="match status" value="1"/>
</dbReference>
<dbReference type="FunFam" id="3.50.50.60:FF:000458">
    <property type="entry name" value="Ubiquinone biosynthesis monooxygenase COQ6, mitochondrial"/>
    <property type="match status" value="1"/>
</dbReference>
<comment type="subunit">
    <text evidence="11">Component of a multi-subunit COQ enzyme complex.</text>
</comment>
<evidence type="ECO:0000259" key="12">
    <source>
        <dbReference type="Pfam" id="PF01494"/>
    </source>
</evidence>
<evidence type="ECO:0000256" key="2">
    <source>
        <dbReference type="ARBA" id="ARBA00005349"/>
    </source>
</evidence>
<dbReference type="InterPro" id="IPR036188">
    <property type="entry name" value="FAD/NAD-bd_sf"/>
</dbReference>
<feature type="domain" description="FAD-binding" evidence="12">
    <location>
        <begin position="308"/>
        <end position="373"/>
    </location>
</feature>
<dbReference type="EC" id="1.14.15.45" evidence="11"/>
<evidence type="ECO:0000313" key="13">
    <source>
        <dbReference type="EMBL" id="CAH0112925.1"/>
    </source>
</evidence>
<protein>
    <recommendedName>
        <fullName evidence="11">Ubiquinone biosynthesis monooxygenase COQ6, mitochondrial</fullName>
        <ecNumber evidence="11">1.14.15.45</ecNumber>
    </recommendedName>
    <alternativeName>
        <fullName evidence="11">2-methoxy-6-polyprenolphenol 4-hydroxylase</fullName>
        <ecNumber evidence="11">1.14.15.46</ecNumber>
    </alternativeName>
</protein>
<dbReference type="NCBIfam" id="TIGR01988">
    <property type="entry name" value="Ubi-OHases"/>
    <property type="match status" value="1"/>
</dbReference>
<comment type="cofactor">
    <cofactor evidence="1 11">
        <name>FAD</name>
        <dbReference type="ChEBI" id="CHEBI:57692"/>
    </cofactor>
</comment>
<evidence type="ECO:0000256" key="9">
    <source>
        <dbReference type="ARBA" id="ARBA00023128"/>
    </source>
</evidence>
<keyword evidence="10 11" id="KW-0472">Membrane</keyword>
<accession>A0A8J2S3X3</accession>
<dbReference type="GO" id="GO:0071949">
    <property type="term" value="F:FAD binding"/>
    <property type="evidence" value="ECO:0007669"/>
    <property type="project" value="InterPro"/>
</dbReference>
<comment type="catalytic activity">
    <reaction evidence="11">
        <text>a 2-methoxy-6-(all-trans-polyprenyl)phenol + 2 reduced [2Fe-2S]-[ferredoxin] + O2 + 2 H(+) = a 2-methoxy-6-(all-trans-polyprenyl)benzene-1,4-diol + 2 oxidized [2Fe-2S]-[ferredoxin] + H2O</text>
        <dbReference type="Rhea" id="RHEA:81183"/>
        <dbReference type="Rhea" id="RHEA-COMP:9551"/>
        <dbReference type="Rhea" id="RHEA-COMP:10000"/>
        <dbReference type="Rhea" id="RHEA-COMP:10001"/>
        <dbReference type="Rhea" id="RHEA-COMP:10858"/>
        <dbReference type="ChEBI" id="CHEBI:15377"/>
        <dbReference type="ChEBI" id="CHEBI:15378"/>
        <dbReference type="ChEBI" id="CHEBI:15379"/>
        <dbReference type="ChEBI" id="CHEBI:33737"/>
        <dbReference type="ChEBI" id="CHEBI:33738"/>
        <dbReference type="ChEBI" id="CHEBI:62731"/>
        <dbReference type="ChEBI" id="CHEBI:84166"/>
        <dbReference type="EC" id="1.14.15.46"/>
    </reaction>
</comment>
<dbReference type="Gene3D" id="3.30.9.10">
    <property type="entry name" value="D-Amino Acid Oxidase, subunit A, domain 2"/>
    <property type="match status" value="1"/>
</dbReference>
<organism evidence="13 14">
    <name type="scientific">Daphnia galeata</name>
    <dbReference type="NCBI Taxonomy" id="27404"/>
    <lineage>
        <taxon>Eukaryota</taxon>
        <taxon>Metazoa</taxon>
        <taxon>Ecdysozoa</taxon>
        <taxon>Arthropoda</taxon>
        <taxon>Crustacea</taxon>
        <taxon>Branchiopoda</taxon>
        <taxon>Diplostraca</taxon>
        <taxon>Cladocera</taxon>
        <taxon>Anomopoda</taxon>
        <taxon>Daphniidae</taxon>
        <taxon>Daphnia</taxon>
    </lineage>
</organism>
<dbReference type="PROSITE" id="PS01304">
    <property type="entry name" value="UBIH"/>
    <property type="match status" value="1"/>
</dbReference>
<dbReference type="InterPro" id="IPR010971">
    <property type="entry name" value="UbiH/COQ6"/>
</dbReference>
<keyword evidence="9 11" id="KW-0496">Mitochondrion</keyword>
<dbReference type="EC" id="1.14.15.46" evidence="11"/>
<keyword evidence="14" id="KW-1185">Reference proteome</keyword>
<evidence type="ECO:0000256" key="1">
    <source>
        <dbReference type="ARBA" id="ARBA00001974"/>
    </source>
</evidence>
<dbReference type="GO" id="GO:0016712">
    <property type="term" value="F:oxidoreductase activity, acting on paired donors, with incorporation or reduction of molecular oxygen, reduced flavin or flavoprotein as one donor, and incorporation of one atom of oxygen"/>
    <property type="evidence" value="ECO:0007669"/>
    <property type="project" value="UniProtKB-UniRule"/>
</dbReference>
<keyword evidence="4 11" id="KW-0831">Ubiquinone biosynthesis</keyword>
<evidence type="ECO:0000256" key="8">
    <source>
        <dbReference type="ARBA" id="ARBA00023033"/>
    </source>
</evidence>
<dbReference type="SUPFAM" id="SSF51905">
    <property type="entry name" value="FAD/NAD(P)-binding domain"/>
    <property type="match status" value="1"/>
</dbReference>
<dbReference type="InterPro" id="IPR000689">
    <property type="entry name" value="UbQ_mOase_COQ6"/>
</dbReference>
<dbReference type="OrthoDB" id="683240at2759"/>